<organism evidence="1 2">
    <name type="scientific">Brucella tritici</name>
    <dbReference type="NCBI Taxonomy" id="94626"/>
    <lineage>
        <taxon>Bacteria</taxon>
        <taxon>Pseudomonadati</taxon>
        <taxon>Pseudomonadota</taxon>
        <taxon>Alphaproteobacteria</taxon>
        <taxon>Hyphomicrobiales</taxon>
        <taxon>Brucellaceae</taxon>
        <taxon>Brucella/Ochrobactrum group</taxon>
        <taxon>Brucella</taxon>
    </lineage>
</organism>
<comment type="caution">
    <text evidence="1">The sequence shown here is derived from an EMBL/GenBank/DDBJ whole genome shotgun (WGS) entry which is preliminary data.</text>
</comment>
<sequence length="79" mass="8118">MSHLLGDEVAGAVAIPALQPVEVVSAVSCIPEHEGLTAEEPDNPQPSGQRRLAVEAGDLGGAKAVVAERMFLHITGPLP</sequence>
<keyword evidence="2" id="KW-1185">Reference proteome</keyword>
<gene>
    <name evidence="1" type="ORF">F9K91_07850</name>
</gene>
<protein>
    <submittedName>
        <fullName evidence="1">Uncharacterized protein</fullName>
    </submittedName>
</protein>
<proteinExistence type="predicted"/>
<dbReference type="Proteomes" id="UP000430843">
    <property type="component" value="Unassembled WGS sequence"/>
</dbReference>
<evidence type="ECO:0000313" key="1">
    <source>
        <dbReference type="EMBL" id="KAB2666035.1"/>
    </source>
</evidence>
<accession>A0A833FPL9</accession>
<dbReference type="AlphaFoldDB" id="A0A833FPL9"/>
<dbReference type="RefSeq" id="WP_151677580.1">
    <property type="nucleotide sequence ID" value="NZ_WBWA01000005.1"/>
</dbReference>
<dbReference type="EMBL" id="WBWA01000005">
    <property type="protein sequence ID" value="KAB2666035.1"/>
    <property type="molecule type" value="Genomic_DNA"/>
</dbReference>
<evidence type="ECO:0000313" key="2">
    <source>
        <dbReference type="Proteomes" id="UP000430843"/>
    </source>
</evidence>
<reference evidence="1 2" key="1">
    <citation type="submission" date="2019-09" db="EMBL/GenBank/DDBJ databases">
        <title>Taxonomic organization of the family Brucellaceae based on a phylogenomic approach.</title>
        <authorList>
            <person name="Leclercq S."/>
            <person name="Cloeckaert A."/>
            <person name="Zygmunt M.S."/>
        </authorList>
    </citation>
    <scope>NUCLEOTIDE SEQUENCE [LARGE SCALE GENOMIC DNA]</scope>
    <source>
        <strain evidence="1 2">LMG 18957</strain>
    </source>
</reference>
<name>A0A833FPL9_9HYPH</name>